<comment type="caution">
    <text evidence="1">The sequence shown here is derived from an EMBL/GenBank/DDBJ whole genome shotgun (WGS) entry which is preliminary data.</text>
</comment>
<evidence type="ECO:0000313" key="2">
    <source>
        <dbReference type="Proteomes" id="UP001277761"/>
    </source>
</evidence>
<dbReference type="RefSeq" id="WP_319954841.1">
    <property type="nucleotide sequence ID" value="NZ_JAXAVX010000007.1"/>
</dbReference>
<reference evidence="1 2" key="1">
    <citation type="submission" date="2023-11" db="EMBL/GenBank/DDBJ databases">
        <authorList>
            <person name="Xu M."/>
            <person name="Jiang T."/>
        </authorList>
    </citation>
    <scope>NUCLEOTIDE SEQUENCE [LARGE SCALE GENOMIC DNA]</scope>
    <source>
        <strain evidence="1 2">SD</strain>
    </source>
</reference>
<keyword evidence="2" id="KW-1185">Reference proteome</keyword>
<accession>A0ABU4VMK9</accession>
<gene>
    <name evidence="1" type="ORF">SK069_13850</name>
</gene>
<organism evidence="1 2">
    <name type="scientific">Patulibacter brassicae</name>
    <dbReference type="NCBI Taxonomy" id="1705717"/>
    <lineage>
        <taxon>Bacteria</taxon>
        <taxon>Bacillati</taxon>
        <taxon>Actinomycetota</taxon>
        <taxon>Thermoleophilia</taxon>
        <taxon>Solirubrobacterales</taxon>
        <taxon>Patulibacteraceae</taxon>
        <taxon>Patulibacter</taxon>
    </lineage>
</organism>
<evidence type="ECO:0000313" key="1">
    <source>
        <dbReference type="EMBL" id="MDX8152685.1"/>
    </source>
</evidence>
<evidence type="ECO:0008006" key="3">
    <source>
        <dbReference type="Google" id="ProtNLM"/>
    </source>
</evidence>
<dbReference type="EMBL" id="JAXAVX010000007">
    <property type="protein sequence ID" value="MDX8152685.1"/>
    <property type="molecule type" value="Genomic_DNA"/>
</dbReference>
<dbReference type="SUPFAM" id="SSF46785">
    <property type="entry name" value="Winged helix' DNA-binding domain"/>
    <property type="match status" value="1"/>
</dbReference>
<proteinExistence type="predicted"/>
<name>A0ABU4VMK9_9ACTN</name>
<protein>
    <recommendedName>
        <fullName evidence="3">MarR family transcriptional regulator</fullName>
    </recommendedName>
</protein>
<dbReference type="InterPro" id="IPR036390">
    <property type="entry name" value="WH_DNA-bd_sf"/>
</dbReference>
<sequence>MSTIEERRDAMQELDAWDVLHALRVKGIAGVDALAAALDAEPEAVAAALARLHDDGHAFERPSRKRPGWVVSEEGRDAHAAWLAAGADDATRAALDEHYARFLAVNAEVKGLAAKWQAATDDAARFDLLDRVEEIHEGVVPVLERAGGVIGRFGRYPRRLTAALERIEEDQRYFVSPRVDSYHTVWFEAHEDFLLTLGRTRAEEGSE</sequence>
<dbReference type="Proteomes" id="UP001277761">
    <property type="component" value="Unassembled WGS sequence"/>
</dbReference>